<organism evidence="1 2">
    <name type="scientific">Trifolium medium</name>
    <dbReference type="NCBI Taxonomy" id="97028"/>
    <lineage>
        <taxon>Eukaryota</taxon>
        <taxon>Viridiplantae</taxon>
        <taxon>Streptophyta</taxon>
        <taxon>Embryophyta</taxon>
        <taxon>Tracheophyta</taxon>
        <taxon>Spermatophyta</taxon>
        <taxon>Magnoliopsida</taxon>
        <taxon>eudicotyledons</taxon>
        <taxon>Gunneridae</taxon>
        <taxon>Pentapetalae</taxon>
        <taxon>rosids</taxon>
        <taxon>fabids</taxon>
        <taxon>Fabales</taxon>
        <taxon>Fabaceae</taxon>
        <taxon>Papilionoideae</taxon>
        <taxon>50 kb inversion clade</taxon>
        <taxon>NPAAA clade</taxon>
        <taxon>Hologalegina</taxon>
        <taxon>IRL clade</taxon>
        <taxon>Trifolieae</taxon>
        <taxon>Trifolium</taxon>
    </lineage>
</organism>
<dbReference type="Proteomes" id="UP000265520">
    <property type="component" value="Unassembled WGS sequence"/>
</dbReference>
<keyword evidence="2" id="KW-1185">Reference proteome</keyword>
<comment type="caution">
    <text evidence="1">The sequence shown here is derived from an EMBL/GenBank/DDBJ whole genome shotgun (WGS) entry which is preliminary data.</text>
</comment>
<accession>A0A392VKN4</accession>
<protein>
    <submittedName>
        <fullName evidence="1">Uncharacterized protein</fullName>
    </submittedName>
</protein>
<evidence type="ECO:0000313" key="1">
    <source>
        <dbReference type="EMBL" id="MCI88958.1"/>
    </source>
</evidence>
<reference evidence="1 2" key="1">
    <citation type="journal article" date="2018" name="Front. Plant Sci.">
        <title>Red Clover (Trifolium pratense) and Zigzag Clover (T. medium) - A Picture of Genomic Similarities and Differences.</title>
        <authorList>
            <person name="Dluhosova J."/>
            <person name="Istvanek J."/>
            <person name="Nedelnik J."/>
            <person name="Repkova J."/>
        </authorList>
    </citation>
    <scope>NUCLEOTIDE SEQUENCE [LARGE SCALE GENOMIC DNA]</scope>
    <source>
        <strain evidence="2">cv. 10/8</strain>
        <tissue evidence="1">Leaf</tissue>
    </source>
</reference>
<name>A0A392VKN4_9FABA</name>
<sequence length="55" mass="6309">RGAPVKTIPGLPLRTRNNKENIFIWLEILQTTMALEAGPCPCKQQWQRYGASRQK</sequence>
<evidence type="ECO:0000313" key="2">
    <source>
        <dbReference type="Proteomes" id="UP000265520"/>
    </source>
</evidence>
<feature type="non-terminal residue" evidence="1">
    <location>
        <position position="1"/>
    </location>
</feature>
<proteinExistence type="predicted"/>
<dbReference type="AlphaFoldDB" id="A0A392VKN4"/>
<dbReference type="EMBL" id="LXQA011206833">
    <property type="protein sequence ID" value="MCI88958.1"/>
    <property type="molecule type" value="Genomic_DNA"/>
</dbReference>